<dbReference type="EMBL" id="VOTT01000016">
    <property type="protein sequence ID" value="MPU47812.1"/>
    <property type="molecule type" value="Genomic_DNA"/>
</dbReference>
<dbReference type="Proteomes" id="UP000392867">
    <property type="component" value="Unassembled WGS sequence"/>
</dbReference>
<dbReference type="EMBL" id="DABDSA010000056">
    <property type="protein sequence ID" value="HAI2144207.1"/>
    <property type="molecule type" value="Genomic_DNA"/>
</dbReference>
<dbReference type="InterPro" id="IPR010877">
    <property type="entry name" value="Phage_Mu_Gp46"/>
</dbReference>
<evidence type="ECO:0000313" key="3">
    <source>
        <dbReference type="EMBL" id="MPU47812.1"/>
    </source>
</evidence>
<protein>
    <recommendedName>
        <fullName evidence="9">Phage protein GP46</fullName>
    </recommendedName>
</protein>
<dbReference type="EMBL" id="MPGR01000001">
    <property type="protein sequence ID" value="OKB72715.1"/>
    <property type="molecule type" value="Genomic_DNA"/>
</dbReference>
<sequence length="145" mass="16042">MADIAVVWDQGCGSLQLNGADLLTDNSLLTAVIISLFTDRRALDSDEIPDGTRDRRGWWGDSFRERPIGSRLWLLSREKTLSSVVSRAQAYADEALAWLHKSGAATSVVCHAMRVGHDRLSLSVKITLPDGSRHPMIFYADMKGE</sequence>
<reference evidence="2" key="2">
    <citation type="journal article" date="2018" name="Genome Biol.">
        <title>SKESA: strategic k-mer extension for scrupulous assemblies.</title>
        <authorList>
            <person name="Souvorov A."/>
            <person name="Agarwala R."/>
            <person name="Lipman D.J."/>
        </authorList>
    </citation>
    <scope>NUCLEOTIDE SEQUENCE [LARGE SCALE GENOMIC DNA]</scope>
    <source>
        <strain evidence="2">BCW_4213</strain>
    </source>
</reference>
<reference evidence="3 7" key="3">
    <citation type="submission" date="2019-08" db="EMBL/GenBank/DDBJ databases">
        <title>Identification of Water Treatment Resistant and Multidrug Resistant Urinary Pathogenic Escherichia coli in Wastewater.</title>
        <authorList>
            <person name="Neumann N."/>
        </authorList>
    </citation>
    <scope>NUCLEOTIDE SEQUENCE [LARGE SCALE GENOMIC DNA]</scope>
    <source>
        <strain evidence="3 7">WU2356</strain>
    </source>
</reference>
<evidence type="ECO:0000313" key="1">
    <source>
        <dbReference type="EMBL" id="EFG2163591.1"/>
    </source>
</evidence>
<dbReference type="EMBL" id="MPGR01000001">
    <property type="protein sequence ID" value="OKB71275.1"/>
    <property type="molecule type" value="Genomic_DNA"/>
</dbReference>
<evidence type="ECO:0008006" key="9">
    <source>
        <dbReference type="Google" id="ProtNLM"/>
    </source>
</evidence>
<evidence type="ECO:0000313" key="5">
    <source>
        <dbReference type="EMBL" id="OKB72715.1"/>
    </source>
</evidence>
<evidence type="ECO:0000313" key="4">
    <source>
        <dbReference type="EMBL" id="OKB71275.1"/>
    </source>
</evidence>
<evidence type="ECO:0000313" key="8">
    <source>
        <dbReference type="Proteomes" id="UP000534332"/>
    </source>
</evidence>
<dbReference type="Proteomes" id="UP000534332">
    <property type="component" value="Unassembled WGS sequence"/>
</dbReference>
<comment type="caution">
    <text evidence="2">The sequence shown here is derived from an EMBL/GenBank/DDBJ whole genome shotgun (WGS) entry which is preliminary data.</text>
</comment>
<evidence type="ECO:0000313" key="7">
    <source>
        <dbReference type="Proteomes" id="UP000392867"/>
    </source>
</evidence>
<name>A0A085NY20_ECOLX</name>
<proteinExistence type="predicted"/>
<reference evidence="1 8" key="4">
    <citation type="submission" date="2020-02" db="EMBL/GenBank/DDBJ databases">
        <authorList>
            <person name="Ashton P.M."/>
            <person name="Dallman T."/>
            <person name="Nair S."/>
            <person name="De Pinna E."/>
            <person name="Peters T."/>
            <person name="Grant K."/>
        </authorList>
    </citation>
    <scope>NUCLEOTIDE SEQUENCE [LARGE SCALE GENOMIC DNA]</scope>
    <source>
        <strain evidence="1 8">188143</strain>
    </source>
</reference>
<dbReference type="Pfam" id="PF07409">
    <property type="entry name" value="GP46"/>
    <property type="match status" value="1"/>
</dbReference>
<dbReference type="Proteomes" id="UP000186595">
    <property type="component" value="Unassembled WGS sequence"/>
</dbReference>
<reference evidence="2" key="5">
    <citation type="submission" date="2020-02" db="EMBL/GenBank/DDBJ databases">
        <authorList>
            <consortium name="NCBI Pathogen Detection Project"/>
        </authorList>
    </citation>
    <scope>NUCLEOTIDE SEQUENCE</scope>
    <source>
        <strain evidence="2">BCW_4213</strain>
    </source>
</reference>
<dbReference type="RefSeq" id="WP_000763328.1">
    <property type="nucleotide sequence ID" value="NZ_AP026099.1"/>
</dbReference>
<accession>A0A085NY20</accession>
<reference evidence="4 6" key="1">
    <citation type="submission" date="2016-11" db="EMBL/GenBank/DDBJ databases">
        <title>Draft genome sequences of five Shigatoxin-producing Escherichia coli isolates harboring the new recently described Subtilase cytotoxin allelic variant subAB2-3.</title>
        <authorList>
            <person name="Tasara T."/>
            <person name="Fierz L."/>
            <person name="Klumpp J."/>
            <person name="Schmidt H."/>
            <person name="Stephan R."/>
        </authorList>
    </citation>
    <scope>NUCLEOTIDE SEQUENCE [LARGE SCALE GENOMIC DNA]</scope>
    <source>
        <strain evidence="4 6">453</strain>
    </source>
</reference>
<organism evidence="2">
    <name type="scientific">Escherichia coli</name>
    <dbReference type="NCBI Taxonomy" id="562"/>
    <lineage>
        <taxon>Bacteria</taxon>
        <taxon>Pseudomonadati</taxon>
        <taxon>Pseudomonadota</taxon>
        <taxon>Gammaproteobacteria</taxon>
        <taxon>Enterobacterales</taxon>
        <taxon>Enterobacteriaceae</taxon>
        <taxon>Escherichia</taxon>
    </lineage>
</organism>
<evidence type="ECO:0000313" key="6">
    <source>
        <dbReference type="Proteomes" id="UP000186595"/>
    </source>
</evidence>
<dbReference type="EMBL" id="AASSGK010000056">
    <property type="protein sequence ID" value="EFG2163591.1"/>
    <property type="molecule type" value="Genomic_DNA"/>
</dbReference>
<dbReference type="Proteomes" id="UP000852798">
    <property type="component" value="Unassembled WGS sequence"/>
</dbReference>
<evidence type="ECO:0000313" key="2">
    <source>
        <dbReference type="EMBL" id="HAI2144207.1"/>
    </source>
</evidence>
<gene>
    <name evidence="4" type="ORF">BMT50_00050</name>
    <name evidence="5" type="ORF">BMT50_07995</name>
    <name evidence="1" type="ORF">BRV02_004746</name>
    <name evidence="3" type="ORF">FVB16_02855</name>
    <name evidence="2" type="ORF">HI055_004651</name>
</gene>
<dbReference type="AlphaFoldDB" id="A0A085NY20"/>